<dbReference type="Pfam" id="PF09924">
    <property type="entry name" value="LPG_synthase_C"/>
    <property type="match status" value="1"/>
</dbReference>
<gene>
    <name evidence="2" type="ORF">SDC9_165011</name>
</gene>
<feature type="domain" description="Phosphatidylglycerol lysyltransferase C-terminal" evidence="1">
    <location>
        <begin position="2"/>
        <end position="88"/>
    </location>
</feature>
<dbReference type="PANTHER" id="PTHR41373">
    <property type="entry name" value="DUF2156 DOMAIN-CONTAINING PROTEIN"/>
    <property type="match status" value="1"/>
</dbReference>
<sequence length="93" mass="10431">MQGGLIRANGRVIAFSIGDPLNEDVYLVQFEKAYPDIPGAYQVINQQFAEHYAAGYKFVNREDDAGDEGLRKAKLSYDPIYLVAKYSARQITP</sequence>
<dbReference type="PANTHER" id="PTHR41373:SF1">
    <property type="entry name" value="PHOSPHATIDYLGLYCEROL LYSYLTRANSFERASE C-TERMINAL DOMAIN-CONTAINING PROTEIN"/>
    <property type="match status" value="1"/>
</dbReference>
<dbReference type="SUPFAM" id="SSF55729">
    <property type="entry name" value="Acyl-CoA N-acyltransferases (Nat)"/>
    <property type="match status" value="1"/>
</dbReference>
<dbReference type="AlphaFoldDB" id="A0A645FV27"/>
<organism evidence="2">
    <name type="scientific">bioreactor metagenome</name>
    <dbReference type="NCBI Taxonomy" id="1076179"/>
    <lineage>
        <taxon>unclassified sequences</taxon>
        <taxon>metagenomes</taxon>
        <taxon>ecological metagenomes</taxon>
    </lineage>
</organism>
<evidence type="ECO:0000313" key="2">
    <source>
        <dbReference type="EMBL" id="MPN17656.1"/>
    </source>
</evidence>
<dbReference type="InterPro" id="IPR016181">
    <property type="entry name" value="Acyl_CoA_acyltransferase"/>
</dbReference>
<reference evidence="2" key="1">
    <citation type="submission" date="2019-08" db="EMBL/GenBank/DDBJ databases">
        <authorList>
            <person name="Kucharzyk K."/>
            <person name="Murdoch R.W."/>
            <person name="Higgins S."/>
            <person name="Loffler F."/>
        </authorList>
    </citation>
    <scope>NUCLEOTIDE SEQUENCE</scope>
</reference>
<proteinExistence type="predicted"/>
<comment type="caution">
    <text evidence="2">The sequence shown here is derived from an EMBL/GenBank/DDBJ whole genome shotgun (WGS) entry which is preliminary data.</text>
</comment>
<accession>A0A645FV27</accession>
<protein>
    <recommendedName>
        <fullName evidence="1">Phosphatidylglycerol lysyltransferase C-terminal domain-containing protein</fullName>
    </recommendedName>
</protein>
<dbReference type="EMBL" id="VSSQ01064834">
    <property type="protein sequence ID" value="MPN17656.1"/>
    <property type="molecule type" value="Genomic_DNA"/>
</dbReference>
<name>A0A645FV27_9ZZZZ</name>
<dbReference type="Gene3D" id="3.40.630.30">
    <property type="match status" value="1"/>
</dbReference>
<evidence type="ECO:0000259" key="1">
    <source>
        <dbReference type="Pfam" id="PF09924"/>
    </source>
</evidence>
<dbReference type="InterPro" id="IPR016732">
    <property type="entry name" value="UCP018688"/>
</dbReference>
<dbReference type="InterPro" id="IPR024320">
    <property type="entry name" value="LPG_synthase_C"/>
</dbReference>